<dbReference type="AlphaFoldDB" id="A0A517NNV6"/>
<dbReference type="SMART" id="SM00382">
    <property type="entry name" value="AAA"/>
    <property type="match status" value="1"/>
</dbReference>
<dbReference type="Gene3D" id="3.40.50.300">
    <property type="entry name" value="P-loop containing nucleotide triphosphate hydrolases"/>
    <property type="match status" value="1"/>
</dbReference>
<dbReference type="GO" id="GO:0005886">
    <property type="term" value="C:plasma membrane"/>
    <property type="evidence" value="ECO:0007669"/>
    <property type="project" value="TreeGrafter"/>
</dbReference>
<accession>A0A517NNV6</accession>
<keyword evidence="3" id="KW-0067">ATP-binding</keyword>
<dbReference type="FunFam" id="3.40.50.300:FF:000398">
    <property type="entry name" value="Type IV pilus assembly ATPase PilB"/>
    <property type="match status" value="1"/>
</dbReference>
<evidence type="ECO:0000256" key="3">
    <source>
        <dbReference type="ARBA" id="ARBA00022840"/>
    </source>
</evidence>
<dbReference type="EMBL" id="CP036526">
    <property type="protein sequence ID" value="QDT08808.1"/>
    <property type="molecule type" value="Genomic_DNA"/>
</dbReference>
<protein>
    <submittedName>
        <fullName evidence="6">Type II secretion system protein E</fullName>
    </submittedName>
</protein>
<dbReference type="SUPFAM" id="SSF52540">
    <property type="entry name" value="P-loop containing nucleoside triphosphate hydrolases"/>
    <property type="match status" value="1"/>
</dbReference>
<dbReference type="RefSeq" id="WP_145416289.1">
    <property type="nucleotide sequence ID" value="NZ_CP036526.1"/>
</dbReference>
<dbReference type="InterPro" id="IPR037257">
    <property type="entry name" value="T2SS_E_N_sf"/>
</dbReference>
<keyword evidence="2" id="KW-0547">Nucleotide-binding</keyword>
<evidence type="ECO:0000256" key="2">
    <source>
        <dbReference type="ARBA" id="ARBA00022741"/>
    </source>
</evidence>
<sequence>MNSSSQSLPDDSPEAIGVAKENGSAKEDGGAKPNGVAQTNGQLQELASQLNLPIHDSLDAWQVSESFLQAIPIGHARQHGIIGLRGLDSDDSESVVLAISRQEAWSQRDIMARRLGVDVTVLLASPQTVLAAIDSAYSGRGSDASGALSGIDTSDASEQLALLAAREDLLDSDTRAPVIRLVNQLLFDAVVAGASDIHIQPYEDRLQVRQRIDGVLFDTFVIPKSIQEEVLTRVKVLGRMNIAEKRLPQDGRATVQLGHRVVDLRIASLPTSHNERIVIRLLDKSARRYTLDDLGMPSKMRTHWQKLIGIDHGLILVTGPTGSGKSTTLYSALQSLNSAQSNILTLEDPIEYQLDGISQTQINERKGLTFASGMRSLLRQDPDIIMVGEIRDEETANMAIQASLTGHLVFSTLHTNDAASAVTRLLDLGVQPYLVASSLVASLAQRLVRTLCPTCRVENDSRPVGCDDCRQTGYRGRVGLFELLVVDDVCRQHIQQRSGSSQIRDSAIAAGMTLLATDGREKIDQGITTLQEVVRVTQISDEDPAAFDSKNVGD</sequence>
<proteinExistence type="inferred from homology"/>
<dbReference type="GO" id="GO:0005524">
    <property type="term" value="F:ATP binding"/>
    <property type="evidence" value="ECO:0007669"/>
    <property type="project" value="UniProtKB-KW"/>
</dbReference>
<evidence type="ECO:0000259" key="5">
    <source>
        <dbReference type="PROSITE" id="PS00662"/>
    </source>
</evidence>
<dbReference type="CDD" id="cd01129">
    <property type="entry name" value="PulE-GspE-like"/>
    <property type="match status" value="1"/>
</dbReference>
<name>A0A517NNV6_9BACT</name>
<dbReference type="InterPro" id="IPR027417">
    <property type="entry name" value="P-loop_NTPase"/>
</dbReference>
<evidence type="ECO:0000256" key="4">
    <source>
        <dbReference type="SAM" id="MobiDB-lite"/>
    </source>
</evidence>
<feature type="region of interest" description="Disordered" evidence="4">
    <location>
        <begin position="1"/>
        <end position="37"/>
    </location>
</feature>
<dbReference type="Proteomes" id="UP000319817">
    <property type="component" value="Chromosome"/>
</dbReference>
<dbReference type="SUPFAM" id="SSF160246">
    <property type="entry name" value="EspE N-terminal domain-like"/>
    <property type="match status" value="1"/>
</dbReference>
<dbReference type="Pfam" id="PF05157">
    <property type="entry name" value="MshEN"/>
    <property type="match status" value="1"/>
</dbReference>
<dbReference type="OrthoDB" id="244550at2"/>
<dbReference type="PANTHER" id="PTHR30258">
    <property type="entry name" value="TYPE II SECRETION SYSTEM PROTEIN GSPE-RELATED"/>
    <property type="match status" value="1"/>
</dbReference>
<organism evidence="6 7">
    <name type="scientific">Stieleria marina</name>
    <dbReference type="NCBI Taxonomy" id="1930275"/>
    <lineage>
        <taxon>Bacteria</taxon>
        <taxon>Pseudomonadati</taxon>
        <taxon>Planctomycetota</taxon>
        <taxon>Planctomycetia</taxon>
        <taxon>Pirellulales</taxon>
        <taxon>Pirellulaceae</taxon>
        <taxon>Stieleria</taxon>
    </lineage>
</organism>
<dbReference type="PANTHER" id="PTHR30258:SF2">
    <property type="entry name" value="COMG OPERON PROTEIN 1"/>
    <property type="match status" value="1"/>
</dbReference>
<evidence type="ECO:0000313" key="7">
    <source>
        <dbReference type="Proteomes" id="UP000319817"/>
    </source>
</evidence>
<dbReference type="Pfam" id="PF00437">
    <property type="entry name" value="T2SSE"/>
    <property type="match status" value="1"/>
</dbReference>
<dbReference type="InterPro" id="IPR003593">
    <property type="entry name" value="AAA+_ATPase"/>
</dbReference>
<reference evidence="6 7" key="1">
    <citation type="submission" date="2019-02" db="EMBL/GenBank/DDBJ databases">
        <title>Deep-cultivation of Planctomycetes and their phenomic and genomic characterization uncovers novel biology.</title>
        <authorList>
            <person name="Wiegand S."/>
            <person name="Jogler M."/>
            <person name="Boedeker C."/>
            <person name="Pinto D."/>
            <person name="Vollmers J."/>
            <person name="Rivas-Marin E."/>
            <person name="Kohn T."/>
            <person name="Peeters S.H."/>
            <person name="Heuer A."/>
            <person name="Rast P."/>
            <person name="Oberbeckmann S."/>
            <person name="Bunk B."/>
            <person name="Jeske O."/>
            <person name="Meyerdierks A."/>
            <person name="Storesund J.E."/>
            <person name="Kallscheuer N."/>
            <person name="Luecker S."/>
            <person name="Lage O.M."/>
            <person name="Pohl T."/>
            <person name="Merkel B.J."/>
            <person name="Hornburger P."/>
            <person name="Mueller R.-W."/>
            <person name="Bruemmer F."/>
            <person name="Labrenz M."/>
            <person name="Spormann A.M."/>
            <person name="Op den Camp H."/>
            <person name="Overmann J."/>
            <person name="Amann R."/>
            <person name="Jetten M.S.M."/>
            <person name="Mascher T."/>
            <person name="Medema M.H."/>
            <person name="Devos D.P."/>
            <person name="Kaster A.-K."/>
            <person name="Ovreas L."/>
            <person name="Rohde M."/>
            <person name="Galperin M.Y."/>
            <person name="Jogler C."/>
        </authorList>
    </citation>
    <scope>NUCLEOTIDE SEQUENCE [LARGE SCALE GENOMIC DNA]</scope>
    <source>
        <strain evidence="6 7">K23_9</strain>
    </source>
</reference>
<keyword evidence="7" id="KW-1185">Reference proteome</keyword>
<comment type="similarity">
    <text evidence="1">Belongs to the GSP E family.</text>
</comment>
<dbReference type="PROSITE" id="PS00662">
    <property type="entry name" value="T2SP_E"/>
    <property type="match status" value="1"/>
</dbReference>
<evidence type="ECO:0000256" key="1">
    <source>
        <dbReference type="ARBA" id="ARBA00006611"/>
    </source>
</evidence>
<gene>
    <name evidence="6" type="primary">epsE_1</name>
    <name evidence="6" type="ORF">K239x_07500</name>
</gene>
<dbReference type="InterPro" id="IPR001482">
    <property type="entry name" value="T2SS/T4SS_dom"/>
</dbReference>
<dbReference type="InterPro" id="IPR007831">
    <property type="entry name" value="T2SS_GspE_N"/>
</dbReference>
<evidence type="ECO:0000313" key="6">
    <source>
        <dbReference type="EMBL" id="QDT08808.1"/>
    </source>
</evidence>
<dbReference type="Gene3D" id="3.30.450.90">
    <property type="match status" value="1"/>
</dbReference>
<feature type="domain" description="Bacterial type II secretion system protein E" evidence="5">
    <location>
        <begin position="378"/>
        <end position="392"/>
    </location>
</feature>
<dbReference type="GO" id="GO:0016887">
    <property type="term" value="F:ATP hydrolysis activity"/>
    <property type="evidence" value="ECO:0007669"/>
    <property type="project" value="TreeGrafter"/>
</dbReference>